<dbReference type="Pfam" id="PF02817">
    <property type="entry name" value="E3_binding"/>
    <property type="match status" value="1"/>
</dbReference>
<dbReference type="Gene3D" id="3.30.559.10">
    <property type="entry name" value="Chloramphenicol acetyltransferase-like domain"/>
    <property type="match status" value="1"/>
</dbReference>
<protein>
    <recommendedName>
        <fullName evidence="9">Dihydrolipoamide acetyltransferase component of pyruvate dehydrogenase complex</fullName>
        <ecNumber evidence="9">2.3.1.-</ecNumber>
    </recommendedName>
</protein>
<evidence type="ECO:0000259" key="11">
    <source>
        <dbReference type="PROSITE" id="PS50968"/>
    </source>
</evidence>
<dbReference type="InterPro" id="IPR050743">
    <property type="entry name" value="2-oxoacid_DH_E2_comp"/>
</dbReference>
<evidence type="ECO:0000313" key="13">
    <source>
        <dbReference type="EMBL" id="BDD88251.1"/>
    </source>
</evidence>
<dbReference type="Gene3D" id="2.40.50.100">
    <property type="match status" value="1"/>
</dbReference>
<sequence length="473" mass="50437">MVYAGCQANCRSGAPDLFRLSHRCVWGPEGSGVQFITVAELETGGFCVGGIMSGSFRLPDLGEGVHEAEILAIHVRVGQTIKEGEPLLEVETDKAAVEIPSPVTGTVQQIMAGAGDLVKVGDVLITFGEVAESAPDGTEATKGEQSPVGRSADSSSRPVPASPATRRLARELGVDLQQVTATGPGGVVSGDDVRTFAAGRSSGGTQPLSAQKTMSTVATGTVSADVELPDFSHWGPVERQPFRSIRRATAARMADSWARIPHVNCQDTADITRLEEFRNRHKGEIEAAGGRLTMTVFAMKAVATALKQFPHFNASLDLTAQEIVVKRYFHIGIAADTEHGLVVPVIRDVDRKSIKELAVELQGALERARSRQSSRDELVGGTFTITNVGGLGGGFFSAIINYPEVAILGLGQARRQPVVSIGSRGEEQVAIRLILPVVLCFDHRVVDGADAIRFLRQIISLLQDPDELFISMI</sequence>
<comment type="function">
    <text evidence="7">The pyruvate dehydrogenase complex catalyzes the overall conversion of pyruvate to acetyl-CoA and CO(2). It contains multiple copies of three enzymatic components: pyruvate dehydrogenase (E1), dihydrolipoamide acetyltransferase (E2) and lipoamide dehydrogenase (E3).</text>
</comment>
<comment type="subunit">
    <text evidence="3">Forms a 24-polypeptide structural core with octahedral symmetry.</text>
</comment>
<dbReference type="InterPro" id="IPR000089">
    <property type="entry name" value="Biotin_lipoyl"/>
</dbReference>
<evidence type="ECO:0000256" key="10">
    <source>
        <dbReference type="SAM" id="MobiDB-lite"/>
    </source>
</evidence>
<dbReference type="InterPro" id="IPR001078">
    <property type="entry name" value="2-oxoacid_DH_actylTfrase"/>
</dbReference>
<dbReference type="Pfam" id="PF00364">
    <property type="entry name" value="Biotin_lipoyl"/>
    <property type="match status" value="1"/>
</dbReference>
<proteinExistence type="inferred from homology"/>
<dbReference type="InterPro" id="IPR036625">
    <property type="entry name" value="E3-bd_dom_sf"/>
</dbReference>
<evidence type="ECO:0000256" key="7">
    <source>
        <dbReference type="ARBA" id="ARBA00025211"/>
    </source>
</evidence>
<evidence type="ECO:0000256" key="8">
    <source>
        <dbReference type="ARBA" id="ARBA00048370"/>
    </source>
</evidence>
<dbReference type="CDD" id="cd06849">
    <property type="entry name" value="lipoyl_domain"/>
    <property type="match status" value="1"/>
</dbReference>
<feature type="domain" description="Peripheral subunit-binding (PSBD)" evidence="12">
    <location>
        <begin position="160"/>
        <end position="197"/>
    </location>
</feature>
<organism evidence="13 14">
    <name type="scientific">Desulfofustis limnaeus</name>
    <dbReference type="NCBI Taxonomy" id="2740163"/>
    <lineage>
        <taxon>Bacteria</taxon>
        <taxon>Pseudomonadati</taxon>
        <taxon>Thermodesulfobacteriota</taxon>
        <taxon>Desulfobulbia</taxon>
        <taxon>Desulfobulbales</taxon>
        <taxon>Desulfocapsaceae</taxon>
        <taxon>Desulfofustis</taxon>
    </lineage>
</organism>
<evidence type="ECO:0000313" key="14">
    <source>
        <dbReference type="Proteomes" id="UP000830055"/>
    </source>
</evidence>
<dbReference type="SUPFAM" id="SSF47005">
    <property type="entry name" value="Peripheral subunit-binding domain of 2-oxo acid dehydrogenase complex"/>
    <property type="match status" value="1"/>
</dbReference>
<evidence type="ECO:0000256" key="6">
    <source>
        <dbReference type="ARBA" id="ARBA00023315"/>
    </source>
</evidence>
<feature type="domain" description="Lipoyl-binding" evidence="11">
    <location>
        <begin position="53"/>
        <end position="128"/>
    </location>
</feature>
<evidence type="ECO:0000259" key="12">
    <source>
        <dbReference type="PROSITE" id="PS51826"/>
    </source>
</evidence>
<name>A0ABN6M906_9BACT</name>
<evidence type="ECO:0000256" key="1">
    <source>
        <dbReference type="ARBA" id="ARBA00001938"/>
    </source>
</evidence>
<evidence type="ECO:0000256" key="3">
    <source>
        <dbReference type="ARBA" id="ARBA00011484"/>
    </source>
</evidence>
<dbReference type="SUPFAM" id="SSF52777">
    <property type="entry name" value="CoA-dependent acyltransferases"/>
    <property type="match status" value="1"/>
</dbReference>
<accession>A0ABN6M906</accession>
<dbReference type="InterPro" id="IPR011053">
    <property type="entry name" value="Single_hybrid_motif"/>
</dbReference>
<keyword evidence="13" id="KW-0670">Pyruvate</keyword>
<comment type="cofactor">
    <cofactor evidence="1 9">
        <name>(R)-lipoate</name>
        <dbReference type="ChEBI" id="CHEBI:83088"/>
    </cofactor>
</comment>
<dbReference type="PANTHER" id="PTHR43178">
    <property type="entry name" value="DIHYDROLIPOAMIDE ACETYLTRANSFERASE COMPONENT OF PYRUVATE DEHYDROGENASE COMPLEX"/>
    <property type="match status" value="1"/>
</dbReference>
<comment type="catalytic activity">
    <reaction evidence="8">
        <text>N(6)-[(R)-dihydrolipoyl]-L-lysyl-[protein] + acetyl-CoA = N(6)-[(R)-S(8)-acetyldihydrolipoyl]-L-lysyl-[protein] + CoA</text>
        <dbReference type="Rhea" id="RHEA:17017"/>
        <dbReference type="Rhea" id="RHEA-COMP:10475"/>
        <dbReference type="Rhea" id="RHEA-COMP:10478"/>
        <dbReference type="ChEBI" id="CHEBI:57287"/>
        <dbReference type="ChEBI" id="CHEBI:57288"/>
        <dbReference type="ChEBI" id="CHEBI:83100"/>
        <dbReference type="ChEBI" id="CHEBI:83111"/>
        <dbReference type="EC" id="2.3.1.12"/>
    </reaction>
</comment>
<evidence type="ECO:0000256" key="4">
    <source>
        <dbReference type="ARBA" id="ARBA00022679"/>
    </source>
</evidence>
<gene>
    <name evidence="13" type="ORF">DPPLL_26160</name>
</gene>
<feature type="region of interest" description="Disordered" evidence="10">
    <location>
        <begin position="180"/>
        <end position="213"/>
    </location>
</feature>
<dbReference type="PANTHER" id="PTHR43178:SF2">
    <property type="entry name" value="DIHYDROLIPOYLLYSINE-RESIDUE ACETYLTRANSFERASE COMPONENT OF PYRUVATE DEHYDROGENASE COMPLEX"/>
    <property type="match status" value="1"/>
</dbReference>
<keyword evidence="14" id="KW-1185">Reference proteome</keyword>
<dbReference type="InterPro" id="IPR003016">
    <property type="entry name" value="2-oxoA_DH_lipoyl-BS"/>
</dbReference>
<dbReference type="Gene3D" id="4.10.320.10">
    <property type="entry name" value="E3-binding domain"/>
    <property type="match status" value="1"/>
</dbReference>
<keyword evidence="6 9" id="KW-0012">Acyltransferase</keyword>
<dbReference type="Pfam" id="PF00198">
    <property type="entry name" value="2-oxoacid_dh"/>
    <property type="match status" value="1"/>
</dbReference>
<keyword evidence="4 9" id="KW-0808">Transferase</keyword>
<evidence type="ECO:0000256" key="9">
    <source>
        <dbReference type="RuleBase" id="RU003423"/>
    </source>
</evidence>
<dbReference type="InterPro" id="IPR023213">
    <property type="entry name" value="CAT-like_dom_sf"/>
</dbReference>
<reference evidence="13 14" key="1">
    <citation type="submission" date="2022-01" db="EMBL/GenBank/DDBJ databases">
        <title>Desulfofustis limnae sp. nov., a novel mesophilic sulfate-reducing bacterium isolated from marsh soil.</title>
        <authorList>
            <person name="Watanabe M."/>
            <person name="Takahashi A."/>
            <person name="Kojima H."/>
            <person name="Fukui M."/>
        </authorList>
    </citation>
    <scope>NUCLEOTIDE SEQUENCE [LARGE SCALE GENOMIC DNA]</scope>
    <source>
        <strain evidence="13 14">PPLL</strain>
    </source>
</reference>
<dbReference type="EC" id="2.3.1.-" evidence="9"/>
<evidence type="ECO:0000256" key="5">
    <source>
        <dbReference type="ARBA" id="ARBA00022823"/>
    </source>
</evidence>
<dbReference type="PROSITE" id="PS50968">
    <property type="entry name" value="BIOTINYL_LIPOYL"/>
    <property type="match status" value="1"/>
</dbReference>
<dbReference type="PROSITE" id="PS51826">
    <property type="entry name" value="PSBD"/>
    <property type="match status" value="1"/>
</dbReference>
<dbReference type="InterPro" id="IPR004167">
    <property type="entry name" value="PSBD"/>
</dbReference>
<dbReference type="SUPFAM" id="SSF51230">
    <property type="entry name" value="Single hybrid motif"/>
    <property type="match status" value="1"/>
</dbReference>
<comment type="similarity">
    <text evidence="2 9">Belongs to the 2-oxoacid dehydrogenase family.</text>
</comment>
<dbReference type="EMBL" id="AP025516">
    <property type="protein sequence ID" value="BDD88251.1"/>
    <property type="molecule type" value="Genomic_DNA"/>
</dbReference>
<feature type="region of interest" description="Disordered" evidence="10">
    <location>
        <begin position="134"/>
        <end position="164"/>
    </location>
</feature>
<keyword evidence="5 9" id="KW-0450">Lipoyl</keyword>
<dbReference type="Proteomes" id="UP000830055">
    <property type="component" value="Chromosome"/>
</dbReference>
<evidence type="ECO:0000256" key="2">
    <source>
        <dbReference type="ARBA" id="ARBA00007317"/>
    </source>
</evidence>
<dbReference type="PROSITE" id="PS00189">
    <property type="entry name" value="LIPOYL"/>
    <property type="match status" value="1"/>
</dbReference>
<feature type="compositionally biased region" description="Polar residues" evidence="10">
    <location>
        <begin position="203"/>
        <end position="213"/>
    </location>
</feature>